<evidence type="ECO:0000256" key="4">
    <source>
        <dbReference type="ARBA" id="ARBA00022827"/>
    </source>
</evidence>
<dbReference type="Gene3D" id="3.30.560.10">
    <property type="entry name" value="Glucose Oxidase, domain 3"/>
    <property type="match status" value="1"/>
</dbReference>
<dbReference type="PIRSF" id="PIRSF000137">
    <property type="entry name" value="Alcohol_oxidase"/>
    <property type="match status" value="1"/>
</dbReference>
<evidence type="ECO:0000256" key="1">
    <source>
        <dbReference type="ARBA" id="ARBA00001974"/>
    </source>
</evidence>
<feature type="compositionally biased region" description="Basic and acidic residues" evidence="6">
    <location>
        <begin position="548"/>
        <end position="560"/>
    </location>
</feature>
<protein>
    <submittedName>
        <fullName evidence="8">GMC family oxidoreductase N-terminal domain-containing protein</fullName>
    </submittedName>
</protein>
<dbReference type="InterPro" id="IPR007867">
    <property type="entry name" value="GMC_OxRtase_C"/>
</dbReference>
<dbReference type="SUPFAM" id="SSF54373">
    <property type="entry name" value="FAD-linked reductases, C-terminal domain"/>
    <property type="match status" value="1"/>
</dbReference>
<name>A0ABV3SRW7_9HYPH</name>
<dbReference type="PROSITE" id="PS00623">
    <property type="entry name" value="GMC_OXRED_1"/>
    <property type="match status" value="1"/>
</dbReference>
<reference evidence="8 9" key="1">
    <citation type="submission" date="2024-05" db="EMBL/GenBank/DDBJ databases">
        <authorList>
            <person name="Jiang F."/>
        </authorList>
    </citation>
    <scope>NUCLEOTIDE SEQUENCE [LARGE SCALE GENOMIC DNA]</scope>
    <source>
        <strain evidence="8 9">LZ166</strain>
    </source>
</reference>
<comment type="cofactor">
    <cofactor evidence="1">
        <name>FAD</name>
        <dbReference type="ChEBI" id="CHEBI:57692"/>
    </cofactor>
</comment>
<feature type="region of interest" description="Disordered" evidence="6">
    <location>
        <begin position="548"/>
        <end position="574"/>
    </location>
</feature>
<sequence length="574" mass="62607">MSGSVTLREGRPSPTFDYIVVGAGSAGCVVANRLSEDARTRVLLIEAGPKDRSINFRVPLLVVNLLKNPDVTWPLVTEPQRALNDRTQLWTRGRVLGGSSSINGNVYVRGDPWVFDSWAGMGAPGWGWDDMMPYFKKMETYVSGGDDAYRGRKGPIGAVKLDRFDELADGFVAASGEAGHRIVDDYNDGSYEGTAYLQYSTKRGFRSSTSWSYLRPVRNRRNLEVWTDTEVARVIVENGVAVGIECRRNGVTTRVDASAEIILSAGPVMSPKLLELSGFGNPDILAAQGVEVQRNMPGVGENLQDHPNTRLTFECAKPITINDVLQNPVVRVKQGLKFLMFGKGLLSICSATAHTVMYSRPDETSPDLKIQLQPFSGRDRYARRPQDGLDPHSGFTVGVMGLKPKSRGSVHIGSPDPYAYPKIDPAYLEHPDDARVLLQGIKAVRAVAAQPSMRPLIVKETRPGAATVTDEEIMAYIRETTQTTWHIVGSCRMGTDDDAVVAPDLRVHGVRNLRVVDSSVFPTIPSSNTNAPTIALAEKASDMILAERKAGASRRGDTTGRRPVGPGETMRIAS</sequence>
<gene>
    <name evidence="8" type="ORF">ABGN05_28335</name>
</gene>
<organism evidence="8 9">
    <name type="scientific">Aquibium pacificus</name>
    <dbReference type="NCBI Taxonomy" id="3153579"/>
    <lineage>
        <taxon>Bacteria</taxon>
        <taxon>Pseudomonadati</taxon>
        <taxon>Pseudomonadota</taxon>
        <taxon>Alphaproteobacteria</taxon>
        <taxon>Hyphomicrobiales</taxon>
        <taxon>Phyllobacteriaceae</taxon>
        <taxon>Aquibium</taxon>
    </lineage>
</organism>
<dbReference type="Pfam" id="PF00732">
    <property type="entry name" value="GMC_oxred_N"/>
    <property type="match status" value="1"/>
</dbReference>
<keyword evidence="9" id="KW-1185">Reference proteome</keyword>
<evidence type="ECO:0000313" key="8">
    <source>
        <dbReference type="EMBL" id="MEX0409556.1"/>
    </source>
</evidence>
<evidence type="ECO:0000256" key="5">
    <source>
        <dbReference type="RuleBase" id="RU003968"/>
    </source>
</evidence>
<keyword evidence="4 5" id="KW-0274">FAD</keyword>
<dbReference type="PANTHER" id="PTHR11552:SF147">
    <property type="entry name" value="CHOLINE DEHYDROGENASE, MITOCHONDRIAL"/>
    <property type="match status" value="1"/>
</dbReference>
<dbReference type="EMBL" id="JBDPGJ010000010">
    <property type="protein sequence ID" value="MEX0409556.1"/>
    <property type="molecule type" value="Genomic_DNA"/>
</dbReference>
<dbReference type="SUPFAM" id="SSF51905">
    <property type="entry name" value="FAD/NAD(P)-binding domain"/>
    <property type="match status" value="1"/>
</dbReference>
<comment type="similarity">
    <text evidence="2 5">Belongs to the GMC oxidoreductase family.</text>
</comment>
<dbReference type="InterPro" id="IPR012132">
    <property type="entry name" value="GMC_OxRdtase"/>
</dbReference>
<dbReference type="Proteomes" id="UP001556692">
    <property type="component" value="Unassembled WGS sequence"/>
</dbReference>
<accession>A0ABV3SRW7</accession>
<evidence type="ECO:0000313" key="9">
    <source>
        <dbReference type="Proteomes" id="UP001556692"/>
    </source>
</evidence>
<dbReference type="Pfam" id="PF05199">
    <property type="entry name" value="GMC_oxred_C"/>
    <property type="match status" value="1"/>
</dbReference>
<evidence type="ECO:0000256" key="3">
    <source>
        <dbReference type="ARBA" id="ARBA00022630"/>
    </source>
</evidence>
<feature type="domain" description="Glucose-methanol-choline oxidoreductase N-terminal" evidence="7">
    <location>
        <begin position="93"/>
        <end position="116"/>
    </location>
</feature>
<evidence type="ECO:0000256" key="6">
    <source>
        <dbReference type="SAM" id="MobiDB-lite"/>
    </source>
</evidence>
<dbReference type="PANTHER" id="PTHR11552">
    <property type="entry name" value="GLUCOSE-METHANOL-CHOLINE GMC OXIDOREDUCTASE"/>
    <property type="match status" value="1"/>
</dbReference>
<dbReference type="Gene3D" id="3.50.50.60">
    <property type="entry name" value="FAD/NAD(P)-binding domain"/>
    <property type="match status" value="1"/>
</dbReference>
<evidence type="ECO:0000259" key="7">
    <source>
        <dbReference type="PROSITE" id="PS00623"/>
    </source>
</evidence>
<proteinExistence type="inferred from homology"/>
<dbReference type="InterPro" id="IPR036188">
    <property type="entry name" value="FAD/NAD-bd_sf"/>
</dbReference>
<evidence type="ECO:0000256" key="2">
    <source>
        <dbReference type="ARBA" id="ARBA00010790"/>
    </source>
</evidence>
<dbReference type="InterPro" id="IPR000172">
    <property type="entry name" value="GMC_OxRdtase_N"/>
</dbReference>
<keyword evidence="3 5" id="KW-0285">Flavoprotein</keyword>
<comment type="caution">
    <text evidence="8">The sequence shown here is derived from an EMBL/GenBank/DDBJ whole genome shotgun (WGS) entry which is preliminary data.</text>
</comment>
<dbReference type="RefSeq" id="WP_367957421.1">
    <property type="nucleotide sequence ID" value="NZ_JBDPGJ010000010.1"/>
</dbReference>